<evidence type="ECO:0000256" key="8">
    <source>
        <dbReference type="PROSITE-ProRule" id="PRU00339"/>
    </source>
</evidence>
<keyword evidence="5" id="KW-0677">Repeat</keyword>
<keyword evidence="6 8" id="KW-0802">TPR repeat</keyword>
<feature type="repeat" description="TPR" evidence="8">
    <location>
        <begin position="196"/>
        <end position="229"/>
    </location>
</feature>
<dbReference type="EMBL" id="KZ993976">
    <property type="protein sequence ID" value="RKO94197.1"/>
    <property type="molecule type" value="Genomic_DNA"/>
</dbReference>
<evidence type="ECO:0000313" key="10">
    <source>
        <dbReference type="Proteomes" id="UP000269721"/>
    </source>
</evidence>
<dbReference type="Proteomes" id="UP000269721">
    <property type="component" value="Unassembled WGS sequence"/>
</dbReference>
<dbReference type="InterPro" id="IPR024111">
    <property type="entry name" value="PEX5/PEX5L"/>
</dbReference>
<dbReference type="Gene3D" id="1.25.40.10">
    <property type="entry name" value="Tetratricopeptide repeat domain"/>
    <property type="match status" value="1"/>
</dbReference>
<proteinExistence type="inferred from homology"/>
<protein>
    <submittedName>
        <fullName evidence="9">Uncharacterized protein</fullName>
    </submittedName>
</protein>
<reference evidence="10" key="1">
    <citation type="journal article" date="2018" name="Nat. Microbiol.">
        <title>Leveraging single-cell genomics to expand the fungal tree of life.</title>
        <authorList>
            <person name="Ahrendt S.R."/>
            <person name="Quandt C.A."/>
            <person name="Ciobanu D."/>
            <person name="Clum A."/>
            <person name="Salamov A."/>
            <person name="Andreopoulos B."/>
            <person name="Cheng J.F."/>
            <person name="Woyke T."/>
            <person name="Pelin A."/>
            <person name="Henrissat B."/>
            <person name="Reynolds N.K."/>
            <person name="Benny G.L."/>
            <person name="Smith M.E."/>
            <person name="James T.Y."/>
            <person name="Grigoriev I.V."/>
        </authorList>
    </citation>
    <scope>NUCLEOTIDE SEQUENCE [LARGE SCALE GENOMIC DNA]</scope>
</reference>
<dbReference type="Pfam" id="PF13432">
    <property type="entry name" value="TPR_16"/>
    <property type="match status" value="1"/>
</dbReference>
<evidence type="ECO:0000256" key="2">
    <source>
        <dbReference type="ARBA" id="ARBA00004496"/>
    </source>
</evidence>
<feature type="repeat" description="TPR" evidence="8">
    <location>
        <begin position="162"/>
        <end position="195"/>
    </location>
</feature>
<keyword evidence="7" id="KW-0576">Peroxisome</keyword>
<dbReference type="GO" id="GO:0005052">
    <property type="term" value="F:peroxisome matrix targeting signal-1 binding"/>
    <property type="evidence" value="ECO:0007669"/>
    <property type="project" value="TreeGrafter"/>
</dbReference>
<dbReference type="Pfam" id="PF12895">
    <property type="entry name" value="ANAPC3"/>
    <property type="match status" value="1"/>
</dbReference>
<dbReference type="InterPro" id="IPR011990">
    <property type="entry name" value="TPR-like_helical_dom_sf"/>
</dbReference>
<evidence type="ECO:0000256" key="1">
    <source>
        <dbReference type="ARBA" id="ARBA00004275"/>
    </source>
</evidence>
<dbReference type="OrthoDB" id="10006023at2759"/>
<keyword evidence="10" id="KW-1185">Reference proteome</keyword>
<keyword evidence="4" id="KW-0963">Cytoplasm</keyword>
<dbReference type="SMART" id="SM00028">
    <property type="entry name" value="TPR"/>
    <property type="match status" value="4"/>
</dbReference>
<sequence>MQQPAATPFDDQYSFTAANPYLSRPESFLTNPLLHRDLTESILALEAAVQNDPTNGKAWLALGLRQQENENDSAAISAFRAALDADPEGAADAWLAISASYTNESRAADAYDALESWLRSSPAHRGSVERVEARTRGLSRHDAVTAMFLDAVRSAPGMEMDADIQVGLGVLFNVSEEYGKAVDCFEAALSKRPQDYMLWNKLGATLANSNQPDRAMDAYFNALSINPSYVRARYNLAVSCMQLGQHREAAEHLLGALAGQAASIDHSVWSMLKIIADGHLGRHDLALACERRDLSAFKGDFDF</sequence>
<evidence type="ECO:0000256" key="5">
    <source>
        <dbReference type="ARBA" id="ARBA00022737"/>
    </source>
</evidence>
<dbReference type="PANTHER" id="PTHR10130">
    <property type="entry name" value="PEROXISOMAL TARGETING SIGNAL 1 RECEPTOR PEX5"/>
    <property type="match status" value="1"/>
</dbReference>
<evidence type="ECO:0000256" key="3">
    <source>
        <dbReference type="ARBA" id="ARBA00005348"/>
    </source>
</evidence>
<dbReference type="InterPro" id="IPR019734">
    <property type="entry name" value="TPR_rpt"/>
</dbReference>
<dbReference type="PROSITE" id="PS50005">
    <property type="entry name" value="TPR"/>
    <property type="match status" value="3"/>
</dbReference>
<gene>
    <name evidence="9" type="ORF">BDK51DRAFT_15452</name>
</gene>
<evidence type="ECO:0000313" key="9">
    <source>
        <dbReference type="EMBL" id="RKO94197.1"/>
    </source>
</evidence>
<evidence type="ECO:0000256" key="6">
    <source>
        <dbReference type="ARBA" id="ARBA00022803"/>
    </source>
</evidence>
<organism evidence="9 10">
    <name type="scientific">Blyttiomyces helicus</name>
    <dbReference type="NCBI Taxonomy" id="388810"/>
    <lineage>
        <taxon>Eukaryota</taxon>
        <taxon>Fungi</taxon>
        <taxon>Fungi incertae sedis</taxon>
        <taxon>Chytridiomycota</taxon>
        <taxon>Chytridiomycota incertae sedis</taxon>
        <taxon>Chytridiomycetes</taxon>
        <taxon>Chytridiomycetes incertae sedis</taxon>
        <taxon>Blyttiomyces</taxon>
    </lineage>
</organism>
<dbReference type="GO" id="GO:0016560">
    <property type="term" value="P:protein import into peroxisome matrix, docking"/>
    <property type="evidence" value="ECO:0007669"/>
    <property type="project" value="TreeGrafter"/>
</dbReference>
<dbReference type="GO" id="GO:0005829">
    <property type="term" value="C:cytosol"/>
    <property type="evidence" value="ECO:0007669"/>
    <property type="project" value="TreeGrafter"/>
</dbReference>
<dbReference type="PANTHER" id="PTHR10130:SF0">
    <property type="entry name" value="GH08708P"/>
    <property type="match status" value="1"/>
</dbReference>
<evidence type="ECO:0000256" key="4">
    <source>
        <dbReference type="ARBA" id="ARBA00022490"/>
    </source>
</evidence>
<comment type="similarity">
    <text evidence="3">Belongs to the peroxisomal targeting signal receptor family.</text>
</comment>
<dbReference type="AlphaFoldDB" id="A0A4V1ISN7"/>
<accession>A0A4V1ISN7</accession>
<dbReference type="SUPFAM" id="SSF48452">
    <property type="entry name" value="TPR-like"/>
    <property type="match status" value="1"/>
</dbReference>
<evidence type="ECO:0000256" key="7">
    <source>
        <dbReference type="ARBA" id="ARBA00023140"/>
    </source>
</evidence>
<dbReference type="GO" id="GO:0005778">
    <property type="term" value="C:peroxisomal membrane"/>
    <property type="evidence" value="ECO:0007669"/>
    <property type="project" value="TreeGrafter"/>
</dbReference>
<feature type="repeat" description="TPR" evidence="8">
    <location>
        <begin position="56"/>
        <end position="89"/>
    </location>
</feature>
<name>A0A4V1ISN7_9FUNG</name>
<comment type="subcellular location">
    <subcellularLocation>
        <location evidence="2">Cytoplasm</location>
    </subcellularLocation>
    <subcellularLocation>
        <location evidence="1">Peroxisome</location>
    </subcellularLocation>
</comment>